<dbReference type="GO" id="GO:0005886">
    <property type="term" value="C:plasma membrane"/>
    <property type="evidence" value="ECO:0007669"/>
    <property type="project" value="UniProtKB-SubCell"/>
</dbReference>
<dbReference type="PANTHER" id="PTHR43065">
    <property type="entry name" value="SENSOR HISTIDINE KINASE"/>
    <property type="match status" value="1"/>
</dbReference>
<reference evidence="16 17" key="1">
    <citation type="submission" date="2017-11" db="EMBL/GenBank/DDBJ databases">
        <title>Draft genome sequence of magnetotactic bacterium Magnetospirillum kuznetsovii LBB-42.</title>
        <authorList>
            <person name="Grouzdev D.S."/>
            <person name="Rysina M.S."/>
            <person name="Baslerov R.V."/>
            <person name="Koziaeva V."/>
        </authorList>
    </citation>
    <scope>NUCLEOTIDE SEQUENCE [LARGE SCALE GENOMIC DNA]</scope>
    <source>
        <strain evidence="16 17">LBB-42</strain>
    </source>
</reference>
<evidence type="ECO:0000256" key="14">
    <source>
        <dbReference type="SAM" id="Phobius"/>
    </source>
</evidence>
<evidence type="ECO:0000256" key="4">
    <source>
        <dbReference type="ARBA" id="ARBA00022475"/>
    </source>
</evidence>
<evidence type="ECO:0000256" key="10">
    <source>
        <dbReference type="ARBA" id="ARBA00022840"/>
    </source>
</evidence>
<dbReference type="SUPFAM" id="SSF47384">
    <property type="entry name" value="Homodimeric domain of signal transducing histidine kinase"/>
    <property type="match status" value="1"/>
</dbReference>
<evidence type="ECO:0000256" key="2">
    <source>
        <dbReference type="ARBA" id="ARBA00004651"/>
    </source>
</evidence>
<evidence type="ECO:0000256" key="5">
    <source>
        <dbReference type="ARBA" id="ARBA00022553"/>
    </source>
</evidence>
<proteinExistence type="predicted"/>
<evidence type="ECO:0000313" key="16">
    <source>
        <dbReference type="EMBL" id="RAU21656.1"/>
    </source>
</evidence>
<dbReference type="SUPFAM" id="SSF55874">
    <property type="entry name" value="ATPase domain of HSP90 chaperone/DNA topoisomerase II/histidine kinase"/>
    <property type="match status" value="1"/>
</dbReference>
<keyword evidence="6" id="KW-0808">Transferase</keyword>
<accession>A0A364NX86</accession>
<dbReference type="PRINTS" id="PR00344">
    <property type="entry name" value="BCTRLSENSOR"/>
</dbReference>
<keyword evidence="4" id="KW-1003">Cell membrane</keyword>
<dbReference type="PROSITE" id="PS50109">
    <property type="entry name" value="HIS_KIN"/>
    <property type="match status" value="1"/>
</dbReference>
<keyword evidence="8" id="KW-0547">Nucleotide-binding</keyword>
<evidence type="ECO:0000256" key="6">
    <source>
        <dbReference type="ARBA" id="ARBA00022679"/>
    </source>
</evidence>
<evidence type="ECO:0000256" key="11">
    <source>
        <dbReference type="ARBA" id="ARBA00022989"/>
    </source>
</evidence>
<dbReference type="Pfam" id="PF05231">
    <property type="entry name" value="MASE1"/>
    <property type="match status" value="1"/>
</dbReference>
<evidence type="ECO:0000256" key="3">
    <source>
        <dbReference type="ARBA" id="ARBA00012438"/>
    </source>
</evidence>
<comment type="caution">
    <text evidence="16">The sequence shown here is derived from an EMBL/GenBank/DDBJ whole genome shotgun (WGS) entry which is preliminary data.</text>
</comment>
<sequence>MKHSFYEVFVWARGASKGAALLRASVISAIYVSAWIVSFRAAIAMGAAPGVSAWFPPAGLTFAFLLRFPRLWPMAYVGVGYIVATAPYPHSTLAIILSWFIPPTAYVVGIRSLRRWLGSVHIDLANMRHLIAFSIFSLLIPVVAALALIVNFCADGLIPWSNYWDMVLRFSLGDAIGIVTLSPILLLSRSDLAAATSGRSLIWLVASFVAIGLAIYVETVAVVLGQDQGPMSYFLMLPIAWNAMNFGNVGSAASSLIANISITAVSWLAPDHRIVVGAPYFMLSVGYLGLIIGSMTSERERGVQKLRVQERALDRAYTHFTGQQTAAKLAHEIRQPLAVVSTYVEGLVGYIEKDANRTDDALMLAKRTDREVQRIGEIITAAQSKIEHAAGQRETFDFASVMQDVDPLLRQICKDHSVTAIFDVAVSARVSGVKASLQQVMVNFVRNACEAMSAVPATDRRLNVETSLTDERISVTVSDNGTGLAQDMEKAGHALFASTKVGGSGFGIPISKTIIEGHGGALTIMNRPEGGAVISFWLPIVKAA</sequence>
<organism evidence="16 17">
    <name type="scientific">Paramagnetospirillum kuznetsovii</name>
    <dbReference type="NCBI Taxonomy" id="2053833"/>
    <lineage>
        <taxon>Bacteria</taxon>
        <taxon>Pseudomonadati</taxon>
        <taxon>Pseudomonadota</taxon>
        <taxon>Alphaproteobacteria</taxon>
        <taxon>Rhodospirillales</taxon>
        <taxon>Magnetospirillaceae</taxon>
        <taxon>Paramagnetospirillum</taxon>
    </lineage>
</organism>
<feature type="transmembrane region" description="Helical" evidence="14">
    <location>
        <begin position="88"/>
        <end position="109"/>
    </location>
</feature>
<feature type="transmembrane region" description="Helical" evidence="14">
    <location>
        <begin position="170"/>
        <end position="188"/>
    </location>
</feature>
<evidence type="ECO:0000256" key="8">
    <source>
        <dbReference type="ARBA" id="ARBA00022741"/>
    </source>
</evidence>
<keyword evidence="17" id="KW-1185">Reference proteome</keyword>
<keyword evidence="10" id="KW-0067">ATP-binding</keyword>
<feature type="transmembrane region" description="Helical" evidence="14">
    <location>
        <begin position="130"/>
        <end position="150"/>
    </location>
</feature>
<keyword evidence="7 14" id="KW-0812">Transmembrane</keyword>
<dbReference type="RefSeq" id="WP_112144895.1">
    <property type="nucleotide sequence ID" value="NZ_PGTO01000008.1"/>
</dbReference>
<feature type="transmembrane region" description="Helical" evidence="14">
    <location>
        <begin position="280"/>
        <end position="297"/>
    </location>
</feature>
<comment type="catalytic activity">
    <reaction evidence="1">
        <text>ATP + protein L-histidine = ADP + protein N-phospho-L-histidine.</text>
        <dbReference type="EC" id="2.7.13.3"/>
    </reaction>
</comment>
<evidence type="ECO:0000313" key="17">
    <source>
        <dbReference type="Proteomes" id="UP000251075"/>
    </source>
</evidence>
<dbReference type="GO" id="GO:0005524">
    <property type="term" value="F:ATP binding"/>
    <property type="evidence" value="ECO:0007669"/>
    <property type="project" value="UniProtKB-KW"/>
</dbReference>
<dbReference type="AlphaFoldDB" id="A0A364NX86"/>
<feature type="transmembrane region" description="Helical" evidence="14">
    <location>
        <begin position="20"/>
        <end position="39"/>
    </location>
</feature>
<dbReference type="InterPro" id="IPR003661">
    <property type="entry name" value="HisK_dim/P_dom"/>
</dbReference>
<dbReference type="Proteomes" id="UP000251075">
    <property type="component" value="Unassembled WGS sequence"/>
</dbReference>
<name>A0A364NX86_9PROT</name>
<evidence type="ECO:0000256" key="7">
    <source>
        <dbReference type="ARBA" id="ARBA00022692"/>
    </source>
</evidence>
<dbReference type="Pfam" id="PF00512">
    <property type="entry name" value="HisKA"/>
    <property type="match status" value="1"/>
</dbReference>
<keyword evidence="11 14" id="KW-1133">Transmembrane helix</keyword>
<dbReference type="SMART" id="SM00387">
    <property type="entry name" value="HATPase_c"/>
    <property type="match status" value="1"/>
</dbReference>
<dbReference type="InterPro" id="IPR003594">
    <property type="entry name" value="HATPase_dom"/>
</dbReference>
<feature type="transmembrane region" description="Helical" evidence="14">
    <location>
        <begin position="51"/>
        <end position="68"/>
    </location>
</feature>
<dbReference type="InterPro" id="IPR036097">
    <property type="entry name" value="HisK_dim/P_sf"/>
</dbReference>
<feature type="transmembrane region" description="Helical" evidence="14">
    <location>
        <begin position="200"/>
        <end position="226"/>
    </location>
</feature>
<keyword evidence="5" id="KW-0597">Phosphoprotein</keyword>
<dbReference type="OrthoDB" id="9784218at2"/>
<evidence type="ECO:0000256" key="1">
    <source>
        <dbReference type="ARBA" id="ARBA00000085"/>
    </source>
</evidence>
<dbReference type="Pfam" id="PF02518">
    <property type="entry name" value="HATPase_c"/>
    <property type="match status" value="1"/>
</dbReference>
<dbReference type="Gene3D" id="3.30.565.10">
    <property type="entry name" value="Histidine kinase-like ATPase, C-terminal domain"/>
    <property type="match status" value="1"/>
</dbReference>
<keyword evidence="12" id="KW-0902">Two-component regulatory system</keyword>
<dbReference type="InterPro" id="IPR004358">
    <property type="entry name" value="Sig_transdc_His_kin-like_C"/>
</dbReference>
<dbReference type="InterPro" id="IPR007895">
    <property type="entry name" value="MASE1"/>
</dbReference>
<dbReference type="InterPro" id="IPR036890">
    <property type="entry name" value="HATPase_C_sf"/>
</dbReference>
<gene>
    <name evidence="16" type="ORF">CU669_11795</name>
</gene>
<dbReference type="SMART" id="SM00388">
    <property type="entry name" value="HisKA"/>
    <property type="match status" value="1"/>
</dbReference>
<evidence type="ECO:0000259" key="15">
    <source>
        <dbReference type="PROSITE" id="PS50109"/>
    </source>
</evidence>
<feature type="domain" description="Histidine kinase" evidence="15">
    <location>
        <begin position="328"/>
        <end position="542"/>
    </location>
</feature>
<keyword evidence="13 14" id="KW-0472">Membrane</keyword>
<feature type="transmembrane region" description="Helical" evidence="14">
    <location>
        <begin position="246"/>
        <end position="268"/>
    </location>
</feature>
<dbReference type="EMBL" id="PGTO01000008">
    <property type="protein sequence ID" value="RAU21656.1"/>
    <property type="molecule type" value="Genomic_DNA"/>
</dbReference>
<evidence type="ECO:0000256" key="9">
    <source>
        <dbReference type="ARBA" id="ARBA00022777"/>
    </source>
</evidence>
<dbReference type="PANTHER" id="PTHR43065:SF10">
    <property type="entry name" value="PEROXIDE STRESS-ACTIVATED HISTIDINE KINASE MAK3"/>
    <property type="match status" value="1"/>
</dbReference>
<keyword evidence="9" id="KW-0418">Kinase</keyword>
<evidence type="ECO:0000256" key="13">
    <source>
        <dbReference type="ARBA" id="ARBA00023136"/>
    </source>
</evidence>
<evidence type="ECO:0000256" key="12">
    <source>
        <dbReference type="ARBA" id="ARBA00023012"/>
    </source>
</evidence>
<dbReference type="InterPro" id="IPR005467">
    <property type="entry name" value="His_kinase_dom"/>
</dbReference>
<dbReference type="GO" id="GO:0000155">
    <property type="term" value="F:phosphorelay sensor kinase activity"/>
    <property type="evidence" value="ECO:0007669"/>
    <property type="project" value="InterPro"/>
</dbReference>
<dbReference type="EC" id="2.7.13.3" evidence="3"/>
<protein>
    <recommendedName>
        <fullName evidence="3">histidine kinase</fullName>
        <ecNumber evidence="3">2.7.13.3</ecNumber>
    </recommendedName>
</protein>
<dbReference type="Gene3D" id="1.10.287.130">
    <property type="match status" value="1"/>
</dbReference>
<dbReference type="CDD" id="cd00082">
    <property type="entry name" value="HisKA"/>
    <property type="match status" value="1"/>
</dbReference>
<comment type="subcellular location">
    <subcellularLocation>
        <location evidence="2">Cell membrane</location>
        <topology evidence="2">Multi-pass membrane protein</topology>
    </subcellularLocation>
</comment>